<gene>
    <name evidence="1" type="ORF">K0M31_010556</name>
</gene>
<reference evidence="1" key="1">
    <citation type="submission" date="2021-10" db="EMBL/GenBank/DDBJ databases">
        <title>Melipona bicolor Genome sequencing and assembly.</title>
        <authorList>
            <person name="Araujo N.S."/>
            <person name="Arias M.C."/>
        </authorList>
    </citation>
    <scope>NUCLEOTIDE SEQUENCE</scope>
    <source>
        <strain evidence="1">USP_2M_L1-L4_2017</strain>
        <tissue evidence="1">Whole body</tissue>
    </source>
</reference>
<accession>A0AA40KI53</accession>
<dbReference type="Proteomes" id="UP001177670">
    <property type="component" value="Unassembled WGS sequence"/>
</dbReference>
<keyword evidence="2" id="KW-1185">Reference proteome</keyword>
<name>A0AA40KI53_9HYME</name>
<protein>
    <submittedName>
        <fullName evidence="1">Uncharacterized protein</fullName>
    </submittedName>
</protein>
<evidence type="ECO:0000313" key="1">
    <source>
        <dbReference type="EMBL" id="KAK1121249.1"/>
    </source>
</evidence>
<proteinExistence type="predicted"/>
<feature type="non-terminal residue" evidence="1">
    <location>
        <position position="122"/>
    </location>
</feature>
<sequence length="122" mass="14169">MAEFNGQTLGRYSPVAMKIKVGGGYDPYRGSFGFPVAETVRKSRVSWHLARREEKLLYSVEFSPPSWRNSSYHQLSDLWLLGFQFEGPPLDIFRCGWVATIWVKFWLDVEDSEFLKHESLFG</sequence>
<evidence type="ECO:0000313" key="2">
    <source>
        <dbReference type="Proteomes" id="UP001177670"/>
    </source>
</evidence>
<dbReference type="EMBL" id="JAHYIQ010000027">
    <property type="protein sequence ID" value="KAK1121249.1"/>
    <property type="molecule type" value="Genomic_DNA"/>
</dbReference>
<organism evidence="1 2">
    <name type="scientific">Melipona bicolor</name>
    <dbReference type="NCBI Taxonomy" id="60889"/>
    <lineage>
        <taxon>Eukaryota</taxon>
        <taxon>Metazoa</taxon>
        <taxon>Ecdysozoa</taxon>
        <taxon>Arthropoda</taxon>
        <taxon>Hexapoda</taxon>
        <taxon>Insecta</taxon>
        <taxon>Pterygota</taxon>
        <taxon>Neoptera</taxon>
        <taxon>Endopterygota</taxon>
        <taxon>Hymenoptera</taxon>
        <taxon>Apocrita</taxon>
        <taxon>Aculeata</taxon>
        <taxon>Apoidea</taxon>
        <taxon>Anthophila</taxon>
        <taxon>Apidae</taxon>
        <taxon>Melipona</taxon>
    </lineage>
</organism>
<comment type="caution">
    <text evidence="1">The sequence shown here is derived from an EMBL/GenBank/DDBJ whole genome shotgun (WGS) entry which is preliminary data.</text>
</comment>
<dbReference type="AlphaFoldDB" id="A0AA40KI53"/>